<comment type="catalytic activity">
    <reaction evidence="6">
        <text>GTP + H2O = GDP + phosphate + H(+)</text>
        <dbReference type="Rhea" id="RHEA:19669"/>
        <dbReference type="ChEBI" id="CHEBI:15377"/>
        <dbReference type="ChEBI" id="CHEBI:15378"/>
        <dbReference type="ChEBI" id="CHEBI:37565"/>
        <dbReference type="ChEBI" id="CHEBI:43474"/>
        <dbReference type="ChEBI" id="CHEBI:58189"/>
    </reaction>
    <physiologicalReaction direction="left-to-right" evidence="6">
        <dbReference type="Rhea" id="RHEA:19670"/>
    </physiologicalReaction>
</comment>
<name>A0ABQ1IUN6_9PROT</name>
<dbReference type="InterPro" id="IPR051316">
    <property type="entry name" value="Zinc-reg_GTPase_activator"/>
</dbReference>
<accession>A0ABQ1IUN6</accession>
<evidence type="ECO:0000313" key="8">
    <source>
        <dbReference type="EMBL" id="GGB50944.1"/>
    </source>
</evidence>
<proteinExistence type="inferred from homology"/>
<dbReference type="InterPro" id="IPR003495">
    <property type="entry name" value="CobW/HypB/UreG_nucleotide-bd"/>
</dbReference>
<feature type="domain" description="CobW C-terminal" evidence="7">
    <location>
        <begin position="230"/>
        <end position="320"/>
    </location>
</feature>
<keyword evidence="9" id="KW-1185">Reference proteome</keyword>
<evidence type="ECO:0000256" key="6">
    <source>
        <dbReference type="ARBA" id="ARBA00049117"/>
    </source>
</evidence>
<evidence type="ECO:0000256" key="5">
    <source>
        <dbReference type="ARBA" id="ARBA00045658"/>
    </source>
</evidence>
<dbReference type="SMART" id="SM00833">
    <property type="entry name" value="CobW_C"/>
    <property type="match status" value="1"/>
</dbReference>
<dbReference type="EMBL" id="BMDZ01000046">
    <property type="protein sequence ID" value="GGB50944.1"/>
    <property type="molecule type" value="Genomic_DNA"/>
</dbReference>
<evidence type="ECO:0000313" key="9">
    <source>
        <dbReference type="Proteomes" id="UP000603352"/>
    </source>
</evidence>
<keyword evidence="2" id="KW-0378">Hydrolase</keyword>
<dbReference type="SUPFAM" id="SSF90002">
    <property type="entry name" value="Hypothetical protein YjiA, C-terminal domain"/>
    <property type="match status" value="1"/>
</dbReference>
<reference evidence="9" key="1">
    <citation type="journal article" date="2019" name="Int. J. Syst. Evol. Microbiol.">
        <title>The Global Catalogue of Microorganisms (GCM) 10K type strain sequencing project: providing services to taxonomists for standard genome sequencing and annotation.</title>
        <authorList>
            <consortium name="The Broad Institute Genomics Platform"/>
            <consortium name="The Broad Institute Genome Sequencing Center for Infectious Disease"/>
            <person name="Wu L."/>
            <person name="Ma J."/>
        </authorList>
    </citation>
    <scope>NUCLEOTIDE SEQUENCE [LARGE SCALE GENOMIC DNA]</scope>
    <source>
        <strain evidence="9">CGMCC 1.10188</strain>
    </source>
</reference>
<gene>
    <name evidence="8" type="ORF">GCM10011505_35030</name>
</gene>
<dbReference type="PANTHER" id="PTHR13748">
    <property type="entry name" value="COBW-RELATED"/>
    <property type="match status" value="1"/>
</dbReference>
<keyword evidence="1" id="KW-0547">Nucleotide-binding</keyword>
<dbReference type="PANTHER" id="PTHR13748:SF62">
    <property type="entry name" value="COBW DOMAIN-CONTAINING PROTEIN"/>
    <property type="match status" value="1"/>
</dbReference>
<organism evidence="8 9">
    <name type="scientific">Tistrella bauzanensis</name>
    <dbReference type="NCBI Taxonomy" id="657419"/>
    <lineage>
        <taxon>Bacteria</taxon>
        <taxon>Pseudomonadati</taxon>
        <taxon>Pseudomonadota</taxon>
        <taxon>Alphaproteobacteria</taxon>
        <taxon>Geminicoccales</taxon>
        <taxon>Geminicoccaceae</taxon>
        <taxon>Tistrella</taxon>
    </lineage>
</organism>
<dbReference type="Proteomes" id="UP000603352">
    <property type="component" value="Unassembled WGS sequence"/>
</dbReference>
<evidence type="ECO:0000259" key="7">
    <source>
        <dbReference type="SMART" id="SM00833"/>
    </source>
</evidence>
<comment type="function">
    <text evidence="5">Zinc chaperone that directly transfers zinc cofactor to target proteins, thereby activating them. Zinc is transferred from the CXCC motif in the GTPase domain to the zinc binding site in target proteins in a process requiring GTP hydrolysis.</text>
</comment>
<dbReference type="InterPro" id="IPR036627">
    <property type="entry name" value="CobW-likC_sf"/>
</dbReference>
<dbReference type="RefSeq" id="WP_188580199.1">
    <property type="nucleotide sequence ID" value="NZ_BMDZ01000046.1"/>
</dbReference>
<evidence type="ECO:0000256" key="1">
    <source>
        <dbReference type="ARBA" id="ARBA00022741"/>
    </source>
</evidence>
<protein>
    <submittedName>
        <fullName evidence="8">Cobalamin biosynthesis protein CobW</fullName>
    </submittedName>
</protein>
<comment type="caution">
    <text evidence="8">The sequence shown here is derived from an EMBL/GenBank/DDBJ whole genome shotgun (WGS) entry which is preliminary data.</text>
</comment>
<dbReference type="SUPFAM" id="SSF52540">
    <property type="entry name" value="P-loop containing nucleoside triphosphate hydrolases"/>
    <property type="match status" value="1"/>
</dbReference>
<evidence type="ECO:0000256" key="2">
    <source>
        <dbReference type="ARBA" id="ARBA00022801"/>
    </source>
</evidence>
<evidence type="ECO:0000256" key="4">
    <source>
        <dbReference type="ARBA" id="ARBA00034320"/>
    </source>
</evidence>
<dbReference type="Gene3D" id="3.30.1220.10">
    <property type="entry name" value="CobW-like, C-terminal domain"/>
    <property type="match status" value="1"/>
</dbReference>
<dbReference type="InterPro" id="IPR027417">
    <property type="entry name" value="P-loop_NTPase"/>
</dbReference>
<sequence length="327" mass="34241">MTVPVLVVTGYLGAGKTTLINAMLAQAGGRRIAAVVNDFGAINIDEELIRATADGIVGRADGVAGRADGVIGLANGCVCCTLQGDLLRTLKLLLARDPAPDHIVIEASGVADPAGIVQALADPVLWKSARLDAVLCVVDAEDVTGHAARRGDDLWRAQLAAANFVVLSKTAAIDDAAVEALSGLLSPTGKPPVIDMAREALPTGLFLDTGARPTRFTAVAAGEPRRSDRFATVEWQSPGEISLTVLQALIADYAPVLIRAKGIFHFCEKPGRRYLLQMVGQRVTLEPLPGDDQPGCRLVMIAEAGRLDRQALLARLGAGTDIPGTHL</sequence>
<comment type="similarity">
    <text evidence="4">Belongs to the SIMIBI class G3E GTPase family. ZNG1 subfamily.</text>
</comment>
<dbReference type="CDD" id="cd03112">
    <property type="entry name" value="CobW-like"/>
    <property type="match status" value="1"/>
</dbReference>
<evidence type="ECO:0000256" key="3">
    <source>
        <dbReference type="ARBA" id="ARBA00023186"/>
    </source>
</evidence>
<keyword evidence="3" id="KW-0143">Chaperone</keyword>
<dbReference type="Gene3D" id="3.40.50.300">
    <property type="entry name" value="P-loop containing nucleotide triphosphate hydrolases"/>
    <property type="match status" value="1"/>
</dbReference>
<dbReference type="InterPro" id="IPR011629">
    <property type="entry name" value="CobW-like_C"/>
</dbReference>
<dbReference type="Pfam" id="PF02492">
    <property type="entry name" value="cobW"/>
    <property type="match status" value="1"/>
</dbReference>
<dbReference type="Pfam" id="PF07683">
    <property type="entry name" value="CobW_C"/>
    <property type="match status" value="1"/>
</dbReference>